<dbReference type="GO" id="GO:0005762">
    <property type="term" value="C:mitochondrial large ribosomal subunit"/>
    <property type="evidence" value="ECO:0007669"/>
    <property type="project" value="TreeGrafter"/>
</dbReference>
<dbReference type="InterPro" id="IPR036610">
    <property type="entry name" value="PEBP-like_sf"/>
</dbReference>
<dbReference type="EnsemblMetazoa" id="MESCA000357-RA">
    <property type="protein sequence ID" value="MESCA000357-PA"/>
    <property type="gene ID" value="MESCA000357"/>
</dbReference>
<dbReference type="PANTHER" id="PTHR11362">
    <property type="entry name" value="PHOSPHATIDYLETHANOLAMINE-BINDING PROTEIN"/>
    <property type="match status" value="1"/>
</dbReference>
<dbReference type="STRING" id="36166.T1GAU4"/>
<accession>T1GAU4</accession>
<dbReference type="InterPro" id="IPR035810">
    <property type="entry name" value="PEBP_euk"/>
</dbReference>
<dbReference type="Gene3D" id="3.90.280.10">
    <property type="entry name" value="PEBP-like"/>
    <property type="match status" value="1"/>
</dbReference>
<evidence type="ECO:0000313" key="1">
    <source>
        <dbReference type="EnsemblMetazoa" id="MESCA000357-PA"/>
    </source>
</evidence>
<dbReference type="SUPFAM" id="SSF49777">
    <property type="entry name" value="PEBP-like"/>
    <property type="match status" value="1"/>
</dbReference>
<evidence type="ECO:0000313" key="2">
    <source>
        <dbReference type="Proteomes" id="UP000015102"/>
    </source>
</evidence>
<dbReference type="CDD" id="cd00866">
    <property type="entry name" value="PEBP_euk"/>
    <property type="match status" value="1"/>
</dbReference>
<sequence length="197" mass="22331">MVGVILDSRHTNTCTLSNPSLCTPSNPSLCTPSNPSLYNPSNLAQRTILLPKAPYCMQTMLILFPPFLDIFFPAIFPEHKHHTVQYCESKDRIIMSITRKNNSNIPNGDVAKGETIASYVQPFPAKGLGYQRVVFTLYKQNAKVDFSSFKLADGENGKERLFSTRNFYKQFQDEITPAGLSFFQSSWDKSLTKFYHN</sequence>
<reference evidence="1" key="2">
    <citation type="submission" date="2015-06" db="UniProtKB">
        <authorList>
            <consortium name="EnsemblMetazoa"/>
        </authorList>
    </citation>
    <scope>IDENTIFICATION</scope>
</reference>
<proteinExistence type="predicted"/>
<dbReference type="EMBL" id="CAQQ02099430">
    <property type="status" value="NOT_ANNOTATED_CDS"/>
    <property type="molecule type" value="Genomic_DNA"/>
</dbReference>
<dbReference type="AlphaFoldDB" id="T1GAU4"/>
<dbReference type="PANTHER" id="PTHR11362:SF133">
    <property type="entry name" value="LARGE RIBOSOMAL SUBUNIT PROTEIN ML38"/>
    <property type="match status" value="1"/>
</dbReference>
<dbReference type="HOGENOM" id="CLU_1387332_0_0_1"/>
<reference evidence="2" key="1">
    <citation type="submission" date="2013-02" db="EMBL/GenBank/DDBJ databases">
        <authorList>
            <person name="Hughes D."/>
        </authorList>
    </citation>
    <scope>NUCLEOTIDE SEQUENCE</scope>
    <source>
        <strain>Durham</strain>
        <strain evidence="2">NC isolate 2 -- Noor lab</strain>
    </source>
</reference>
<name>T1GAU4_MEGSC</name>
<keyword evidence="2" id="KW-1185">Reference proteome</keyword>
<organism evidence="1 2">
    <name type="scientific">Megaselia scalaris</name>
    <name type="common">Humpbacked fly</name>
    <name type="synonym">Phora scalaris</name>
    <dbReference type="NCBI Taxonomy" id="36166"/>
    <lineage>
        <taxon>Eukaryota</taxon>
        <taxon>Metazoa</taxon>
        <taxon>Ecdysozoa</taxon>
        <taxon>Arthropoda</taxon>
        <taxon>Hexapoda</taxon>
        <taxon>Insecta</taxon>
        <taxon>Pterygota</taxon>
        <taxon>Neoptera</taxon>
        <taxon>Endopterygota</taxon>
        <taxon>Diptera</taxon>
        <taxon>Brachycera</taxon>
        <taxon>Muscomorpha</taxon>
        <taxon>Platypezoidea</taxon>
        <taxon>Phoridae</taxon>
        <taxon>Megaseliini</taxon>
        <taxon>Megaselia</taxon>
    </lineage>
</organism>
<protein>
    <submittedName>
        <fullName evidence="1">Uncharacterized protein</fullName>
    </submittedName>
</protein>
<dbReference type="Proteomes" id="UP000015102">
    <property type="component" value="Unassembled WGS sequence"/>
</dbReference>
<dbReference type="EMBL" id="CAQQ02099429">
    <property type="status" value="NOT_ANNOTATED_CDS"/>
    <property type="molecule type" value="Genomic_DNA"/>
</dbReference>